<feature type="compositionally biased region" description="Polar residues" evidence="7">
    <location>
        <begin position="211"/>
        <end position="222"/>
    </location>
</feature>
<evidence type="ECO:0000259" key="9">
    <source>
        <dbReference type="PROSITE" id="PS50006"/>
    </source>
</evidence>
<dbReference type="InterPro" id="IPR013083">
    <property type="entry name" value="Znf_RING/FYVE/PHD"/>
</dbReference>
<sequence length="676" mass="70631">MLEQMQGSPRLGDGGAGACETAEGLLPGARSAKVWGWLEGAGPLPNVLLRGAGAALGRGRDPGPDLEALRLGARTSSPRPRQRLQRTLSFAEIPDGRVSRLHCIVRAGGPGSAVPSSAALLEDFSTNGTFLNGERVPAGAAVALRDGDRLSLVLSVAPLTEQFFTFHQGDLRLESEGARQRASQERAASPAPGAPGGGPGPRWQPSPKGLQRTSTSRYTTEATATPADLQCQICLGTLRACVALEPCGHCYCAVCLSHHFAALLEGGQPVSCPLRCSPPERVVANPTVRALVTRVQHLSESGEPAEEEEEEELLEMSPMCILSDDMLPLDAASIKRKQVEGALAALRAASQGPFEVLEALEAVARLSWSDDEVRLLVADVGGVESVVRAMRAHQHQEHVQCAGCLALMSLVRGEGEVSQANQWKVVRARGVEAIVAAMRALREHAMVQLSALLAFIPLALENAMLQAHVACLALEEVLHAMAVHRSVANVQAKGLIVLGVLGQGEEEVHEAIRARQLALGAPAAVARALAQHCRPDVSGAGSRNPADDPDHGGNPGGGDGEDDGGASEEVLWGGLFALASLLREGAGARSPAARAAAAAGLPALLRRCLAAYQAAAASRDGDADDMIVQAGLYLSASLGAAERALSLQRLSTAALAATLALLLWRLLRTMRSNRIG</sequence>
<evidence type="ECO:0000259" key="10">
    <source>
        <dbReference type="PROSITE" id="PS50089"/>
    </source>
</evidence>
<dbReference type="Gene3D" id="1.25.10.10">
    <property type="entry name" value="Leucine-rich Repeat Variant"/>
    <property type="match status" value="1"/>
</dbReference>
<dbReference type="SUPFAM" id="SSF49879">
    <property type="entry name" value="SMAD/FHA domain"/>
    <property type="match status" value="1"/>
</dbReference>
<feature type="domain" description="FHA" evidence="9">
    <location>
        <begin position="54"/>
        <end position="136"/>
    </location>
</feature>
<dbReference type="InterPro" id="IPR011989">
    <property type="entry name" value="ARM-like"/>
</dbReference>
<feature type="region of interest" description="Disordered" evidence="7">
    <location>
        <begin position="175"/>
        <end position="222"/>
    </location>
</feature>
<dbReference type="Gene3D" id="2.60.200.20">
    <property type="match status" value="1"/>
</dbReference>
<dbReference type="GO" id="GO:0004842">
    <property type="term" value="F:ubiquitin-protein transferase activity"/>
    <property type="evidence" value="ECO:0007669"/>
    <property type="project" value="TreeGrafter"/>
</dbReference>
<keyword evidence="5" id="KW-0862">Zinc</keyword>
<reference evidence="11 12" key="1">
    <citation type="journal article" date="2024" name="Nat. Commun.">
        <title>Phylogenomics reveals the evolutionary origins of lichenization in chlorophyte algae.</title>
        <authorList>
            <person name="Puginier C."/>
            <person name="Libourel C."/>
            <person name="Otte J."/>
            <person name="Skaloud P."/>
            <person name="Haon M."/>
            <person name="Grisel S."/>
            <person name="Petersen M."/>
            <person name="Berrin J.G."/>
            <person name="Delaux P.M."/>
            <person name="Dal Grande F."/>
            <person name="Keller J."/>
        </authorList>
    </citation>
    <scope>NUCLEOTIDE SEQUENCE [LARGE SCALE GENOMIC DNA]</scope>
    <source>
        <strain evidence="11 12">SAG 245.80</strain>
    </source>
</reference>
<dbReference type="EMBL" id="JALJOU010000003">
    <property type="protein sequence ID" value="KAK9845291.1"/>
    <property type="molecule type" value="Genomic_DNA"/>
</dbReference>
<evidence type="ECO:0000256" key="5">
    <source>
        <dbReference type="ARBA" id="ARBA00022833"/>
    </source>
</evidence>
<proteinExistence type="inferred from homology"/>
<keyword evidence="8" id="KW-0472">Membrane</keyword>
<dbReference type="PROSITE" id="PS00518">
    <property type="entry name" value="ZF_RING_1"/>
    <property type="match status" value="1"/>
</dbReference>
<protein>
    <recommendedName>
        <fullName evidence="2">E3 ubiquitin-protein ligase CHFR</fullName>
    </recommendedName>
</protein>
<feature type="compositionally biased region" description="Basic and acidic residues" evidence="7">
    <location>
        <begin position="175"/>
        <end position="184"/>
    </location>
</feature>
<gene>
    <name evidence="11" type="ORF">WJX81_002548</name>
</gene>
<dbReference type="SUPFAM" id="SSF57850">
    <property type="entry name" value="RING/U-box"/>
    <property type="match status" value="1"/>
</dbReference>
<dbReference type="SMART" id="SM00240">
    <property type="entry name" value="FHA"/>
    <property type="match status" value="1"/>
</dbReference>
<dbReference type="PANTHER" id="PTHR16079:SF4">
    <property type="entry name" value="E3 UBIQUITIN-PROTEIN LIGASE CHFR"/>
    <property type="match status" value="1"/>
</dbReference>
<dbReference type="InterPro" id="IPR016024">
    <property type="entry name" value="ARM-type_fold"/>
</dbReference>
<keyword evidence="8" id="KW-0812">Transmembrane</keyword>
<dbReference type="InterPro" id="IPR052256">
    <property type="entry name" value="E3_ubiquitin-ligase_CHFR"/>
</dbReference>
<evidence type="ECO:0000256" key="1">
    <source>
        <dbReference type="ARBA" id="ARBA00005797"/>
    </source>
</evidence>
<dbReference type="Pfam" id="PF00498">
    <property type="entry name" value="FHA"/>
    <property type="match status" value="1"/>
</dbReference>
<name>A0AAW1SIF1_9CHLO</name>
<keyword evidence="12" id="KW-1185">Reference proteome</keyword>
<dbReference type="InterPro" id="IPR000253">
    <property type="entry name" value="FHA_dom"/>
</dbReference>
<dbReference type="GO" id="GO:0008270">
    <property type="term" value="F:zinc ion binding"/>
    <property type="evidence" value="ECO:0007669"/>
    <property type="project" value="UniProtKB-KW"/>
</dbReference>
<dbReference type="PROSITE" id="PS50006">
    <property type="entry name" value="FHA_DOMAIN"/>
    <property type="match status" value="1"/>
</dbReference>
<dbReference type="InterPro" id="IPR001841">
    <property type="entry name" value="Znf_RING"/>
</dbReference>
<dbReference type="Gene3D" id="3.30.40.10">
    <property type="entry name" value="Zinc/RING finger domain, C3HC4 (zinc finger)"/>
    <property type="match status" value="1"/>
</dbReference>
<dbReference type="AlphaFoldDB" id="A0AAW1SIF1"/>
<dbReference type="InterPro" id="IPR008984">
    <property type="entry name" value="SMAD_FHA_dom_sf"/>
</dbReference>
<organism evidence="11 12">
    <name type="scientific">Elliptochloris bilobata</name>
    <dbReference type="NCBI Taxonomy" id="381761"/>
    <lineage>
        <taxon>Eukaryota</taxon>
        <taxon>Viridiplantae</taxon>
        <taxon>Chlorophyta</taxon>
        <taxon>core chlorophytes</taxon>
        <taxon>Trebouxiophyceae</taxon>
        <taxon>Trebouxiophyceae incertae sedis</taxon>
        <taxon>Elliptochloris clade</taxon>
        <taxon>Elliptochloris</taxon>
    </lineage>
</organism>
<keyword evidence="8" id="KW-1133">Transmembrane helix</keyword>
<evidence type="ECO:0000256" key="2">
    <source>
        <dbReference type="ARBA" id="ARBA00017908"/>
    </source>
</evidence>
<dbReference type="InterPro" id="IPR017907">
    <property type="entry name" value="Znf_RING_CS"/>
</dbReference>
<keyword evidence="3" id="KW-0479">Metal-binding</keyword>
<feature type="transmembrane region" description="Helical" evidence="8">
    <location>
        <begin position="650"/>
        <end position="667"/>
    </location>
</feature>
<dbReference type="GO" id="GO:0006511">
    <property type="term" value="P:ubiquitin-dependent protein catabolic process"/>
    <property type="evidence" value="ECO:0007669"/>
    <property type="project" value="TreeGrafter"/>
</dbReference>
<evidence type="ECO:0000313" key="11">
    <source>
        <dbReference type="EMBL" id="KAK9845291.1"/>
    </source>
</evidence>
<dbReference type="GO" id="GO:0005634">
    <property type="term" value="C:nucleus"/>
    <property type="evidence" value="ECO:0007669"/>
    <property type="project" value="TreeGrafter"/>
</dbReference>
<dbReference type="Proteomes" id="UP001445335">
    <property type="component" value="Unassembled WGS sequence"/>
</dbReference>
<dbReference type="PROSITE" id="PS50089">
    <property type="entry name" value="ZF_RING_2"/>
    <property type="match status" value="1"/>
</dbReference>
<evidence type="ECO:0000256" key="6">
    <source>
        <dbReference type="PROSITE-ProRule" id="PRU00175"/>
    </source>
</evidence>
<dbReference type="SUPFAM" id="SSF48371">
    <property type="entry name" value="ARM repeat"/>
    <property type="match status" value="1"/>
</dbReference>
<feature type="domain" description="RING-type" evidence="10">
    <location>
        <begin position="231"/>
        <end position="274"/>
    </location>
</feature>
<keyword evidence="4 6" id="KW-0863">Zinc-finger</keyword>
<evidence type="ECO:0000256" key="3">
    <source>
        <dbReference type="ARBA" id="ARBA00022723"/>
    </source>
</evidence>
<evidence type="ECO:0000313" key="12">
    <source>
        <dbReference type="Proteomes" id="UP001445335"/>
    </source>
</evidence>
<evidence type="ECO:0000256" key="4">
    <source>
        <dbReference type="ARBA" id="ARBA00022771"/>
    </source>
</evidence>
<dbReference type="PANTHER" id="PTHR16079">
    <property type="entry name" value="UBIQUITIN LIGASE PROTEIN CHFR"/>
    <property type="match status" value="1"/>
</dbReference>
<accession>A0AAW1SIF1</accession>
<dbReference type="GO" id="GO:0016567">
    <property type="term" value="P:protein ubiquitination"/>
    <property type="evidence" value="ECO:0007669"/>
    <property type="project" value="TreeGrafter"/>
</dbReference>
<evidence type="ECO:0000256" key="7">
    <source>
        <dbReference type="SAM" id="MobiDB-lite"/>
    </source>
</evidence>
<comment type="similarity">
    <text evidence="1">Belongs to the CHFR family.</text>
</comment>
<evidence type="ECO:0000256" key="8">
    <source>
        <dbReference type="SAM" id="Phobius"/>
    </source>
</evidence>
<comment type="caution">
    <text evidence="11">The sequence shown here is derived from an EMBL/GenBank/DDBJ whole genome shotgun (WGS) entry which is preliminary data.</text>
</comment>
<feature type="region of interest" description="Disordered" evidence="7">
    <location>
        <begin position="535"/>
        <end position="564"/>
    </location>
</feature>